<organism evidence="2 3">
    <name type="scientific">Candidatus Nomurabacteria bacterium GW2011_GWB1_37_5</name>
    <dbReference type="NCBI Taxonomy" id="1618742"/>
    <lineage>
        <taxon>Bacteria</taxon>
        <taxon>Candidatus Nomuraibacteriota</taxon>
    </lineage>
</organism>
<protein>
    <recommendedName>
        <fullName evidence="4">NfeD-like C-terminal domain-containing protein</fullName>
    </recommendedName>
</protein>
<reference evidence="2 3" key="1">
    <citation type="journal article" date="2015" name="Nature">
        <title>rRNA introns, odd ribosomes, and small enigmatic genomes across a large radiation of phyla.</title>
        <authorList>
            <person name="Brown C.T."/>
            <person name="Hug L.A."/>
            <person name="Thomas B.C."/>
            <person name="Sharon I."/>
            <person name="Castelle C.J."/>
            <person name="Singh A."/>
            <person name="Wilkins M.J."/>
            <person name="Williams K.H."/>
            <person name="Banfield J.F."/>
        </authorList>
    </citation>
    <scope>NUCLEOTIDE SEQUENCE [LARGE SCALE GENOMIC DNA]</scope>
</reference>
<dbReference type="Proteomes" id="UP000033876">
    <property type="component" value="Unassembled WGS sequence"/>
</dbReference>
<dbReference type="Gene3D" id="2.40.50.140">
    <property type="entry name" value="Nucleic acid-binding proteins"/>
    <property type="match status" value="1"/>
</dbReference>
<dbReference type="AlphaFoldDB" id="A0A0G0K258"/>
<comment type="caution">
    <text evidence="2">The sequence shown here is derived from an EMBL/GenBank/DDBJ whole genome shotgun (WGS) entry which is preliminary data.</text>
</comment>
<name>A0A0G0K258_9BACT</name>
<feature type="transmembrane region" description="Helical" evidence="1">
    <location>
        <begin position="82"/>
        <end position="103"/>
    </location>
</feature>
<proteinExistence type="predicted"/>
<evidence type="ECO:0000256" key="1">
    <source>
        <dbReference type="SAM" id="Phobius"/>
    </source>
</evidence>
<gene>
    <name evidence="2" type="ORF">US50_C0039G0012</name>
</gene>
<keyword evidence="1" id="KW-0472">Membrane</keyword>
<keyword evidence="1" id="KW-0812">Transmembrane</keyword>
<evidence type="ECO:0000313" key="2">
    <source>
        <dbReference type="EMBL" id="KKQ34716.1"/>
    </source>
</evidence>
<evidence type="ECO:0008006" key="4">
    <source>
        <dbReference type="Google" id="ProtNLM"/>
    </source>
</evidence>
<keyword evidence="1" id="KW-1133">Transmembrane helix</keyword>
<sequence length="182" mass="19460">MILFLICAAFGTFFLLLSFFAGGHADMEHDFSHDVGHDAGHDSGHESDNAEIKIFSFRSLTVFLACFGAIGAVCLKFDVSMTFSIIWGIVAGIVMAFFVAWLMSKISSQQISSTVSHNDMVGQTATVTIKIPKGGIGEVSLVLKGQIQFTTAKCVDPEVEINNNSTVVVKSYDGGILSVAKA</sequence>
<dbReference type="InterPro" id="IPR012340">
    <property type="entry name" value="NA-bd_OB-fold"/>
</dbReference>
<dbReference type="EMBL" id="LBTF01000039">
    <property type="protein sequence ID" value="KKQ34716.1"/>
    <property type="molecule type" value="Genomic_DNA"/>
</dbReference>
<evidence type="ECO:0000313" key="3">
    <source>
        <dbReference type="Proteomes" id="UP000033876"/>
    </source>
</evidence>
<feature type="transmembrane region" description="Helical" evidence="1">
    <location>
        <begin position="55"/>
        <end position="75"/>
    </location>
</feature>
<accession>A0A0G0K258</accession>